<dbReference type="RefSeq" id="WP_381528807.1">
    <property type="nucleotide sequence ID" value="NZ_JBHULN010000056.1"/>
</dbReference>
<reference evidence="3" key="1">
    <citation type="journal article" date="2019" name="Int. J. Syst. Evol. Microbiol.">
        <title>The Global Catalogue of Microorganisms (GCM) 10K type strain sequencing project: providing services to taxonomists for standard genome sequencing and annotation.</title>
        <authorList>
            <consortium name="The Broad Institute Genomics Platform"/>
            <consortium name="The Broad Institute Genome Sequencing Center for Infectious Disease"/>
            <person name="Wu L."/>
            <person name="Ma J."/>
        </authorList>
    </citation>
    <scope>NUCLEOTIDE SEQUENCE [LARGE SCALE GENOMIC DNA]</scope>
    <source>
        <strain evidence="3">KCTC 42805</strain>
    </source>
</reference>
<dbReference type="InterPro" id="IPR025668">
    <property type="entry name" value="Tnp_DDE_dom"/>
</dbReference>
<dbReference type="EMBL" id="JBHULN010000056">
    <property type="protein sequence ID" value="MFD2574687.1"/>
    <property type="molecule type" value="Genomic_DNA"/>
</dbReference>
<accession>A0ABW5MGJ7</accession>
<name>A0ABW5MGJ7_9BACT</name>
<comment type="caution">
    <text evidence="2">The sequence shown here is derived from an EMBL/GenBank/DDBJ whole genome shotgun (WGS) entry which is preliminary data.</text>
</comment>
<evidence type="ECO:0000259" key="1">
    <source>
        <dbReference type="Pfam" id="PF13612"/>
    </source>
</evidence>
<sequence length="276" mass="31689">MSEKVIAIYCFLDDYFLETNHRGSCKPQASPKVSDSIVLTTAIISARFFGGNQASAMLYMADKQGLLMLEKSAFNRRLHRLAHTLSALFYYLADFFKALNLRGQYLIDSFPVAVCDNIRIGRSRLVKGEEYRGKIASKRRFFFGFRVQLITTLDKQPVQFFMLPGSYVDVTALQMMHLNLPIGSEVFGDAGYTDYEQEAFYAECEQIYLQIQRKSNSRRLDQTWQAAYKKALRQRIEQALSQITMRFPKKIHAVTEAGFLIKLVLFLLAYALETSL</sequence>
<proteinExistence type="predicted"/>
<dbReference type="NCBIfam" id="NF033520">
    <property type="entry name" value="transpos_IS982"/>
    <property type="match status" value="1"/>
</dbReference>
<organism evidence="2 3">
    <name type="scientific">Spirosoma soli</name>
    <dbReference type="NCBI Taxonomy" id="1770529"/>
    <lineage>
        <taxon>Bacteria</taxon>
        <taxon>Pseudomonadati</taxon>
        <taxon>Bacteroidota</taxon>
        <taxon>Cytophagia</taxon>
        <taxon>Cytophagales</taxon>
        <taxon>Cytophagaceae</taxon>
        <taxon>Spirosoma</taxon>
    </lineage>
</organism>
<keyword evidence="3" id="KW-1185">Reference proteome</keyword>
<evidence type="ECO:0000313" key="2">
    <source>
        <dbReference type="EMBL" id="MFD2574687.1"/>
    </source>
</evidence>
<evidence type="ECO:0000313" key="3">
    <source>
        <dbReference type="Proteomes" id="UP001597469"/>
    </source>
</evidence>
<dbReference type="Pfam" id="PF13612">
    <property type="entry name" value="DDE_Tnp_1_3"/>
    <property type="match status" value="1"/>
</dbReference>
<dbReference type="Proteomes" id="UP001597469">
    <property type="component" value="Unassembled WGS sequence"/>
</dbReference>
<gene>
    <name evidence="2" type="ORF">ACFSUS_28925</name>
</gene>
<protein>
    <submittedName>
        <fullName evidence="2">IS982 family transposase</fullName>
    </submittedName>
</protein>
<feature type="domain" description="Transposase DDE" evidence="1">
    <location>
        <begin position="103"/>
        <end position="198"/>
    </location>
</feature>